<proteinExistence type="predicted"/>
<dbReference type="Proteomes" id="UP000689195">
    <property type="component" value="Unassembled WGS sequence"/>
</dbReference>
<sequence length="87" mass="10605">MQHDSESEQQYFNDVDEYFLNLPQKCWEQKRIYYQELQISTLKNGSNSMIYMKLNNQNQELIIMLQSIEHIKNYIDFQLIVLLILKN</sequence>
<gene>
    <name evidence="1" type="ORF">PPENT_87.1.T0210187</name>
</gene>
<organism evidence="1 2">
    <name type="scientific">Paramecium pentaurelia</name>
    <dbReference type="NCBI Taxonomy" id="43138"/>
    <lineage>
        <taxon>Eukaryota</taxon>
        <taxon>Sar</taxon>
        <taxon>Alveolata</taxon>
        <taxon>Ciliophora</taxon>
        <taxon>Intramacronucleata</taxon>
        <taxon>Oligohymenophorea</taxon>
        <taxon>Peniculida</taxon>
        <taxon>Parameciidae</taxon>
        <taxon>Paramecium</taxon>
    </lineage>
</organism>
<accession>A0A8S1TAJ3</accession>
<evidence type="ECO:0000313" key="1">
    <source>
        <dbReference type="EMBL" id="CAD8151131.1"/>
    </source>
</evidence>
<reference evidence="1" key="1">
    <citation type="submission" date="2021-01" db="EMBL/GenBank/DDBJ databases">
        <authorList>
            <consortium name="Genoscope - CEA"/>
            <person name="William W."/>
        </authorList>
    </citation>
    <scope>NUCLEOTIDE SEQUENCE</scope>
</reference>
<comment type="caution">
    <text evidence="1">The sequence shown here is derived from an EMBL/GenBank/DDBJ whole genome shotgun (WGS) entry which is preliminary data.</text>
</comment>
<evidence type="ECO:0000313" key="2">
    <source>
        <dbReference type="Proteomes" id="UP000689195"/>
    </source>
</evidence>
<protein>
    <submittedName>
        <fullName evidence="1">Uncharacterized protein</fullName>
    </submittedName>
</protein>
<dbReference type="EMBL" id="CAJJDO010000021">
    <property type="protein sequence ID" value="CAD8151131.1"/>
    <property type="molecule type" value="Genomic_DNA"/>
</dbReference>
<name>A0A8S1TAJ3_9CILI</name>
<keyword evidence="2" id="KW-1185">Reference proteome</keyword>
<dbReference type="AlphaFoldDB" id="A0A8S1TAJ3"/>